<protein>
    <submittedName>
        <fullName evidence="1">Putative metal-dependent HD superfamily phosphohydrolase</fullName>
    </submittedName>
</protein>
<evidence type="ECO:0000313" key="1">
    <source>
        <dbReference type="EMBL" id="TCV87460.1"/>
    </source>
</evidence>
<dbReference type="PANTHER" id="PTHR21174">
    <property type="match status" value="1"/>
</dbReference>
<dbReference type="PANTHER" id="PTHR21174:SF0">
    <property type="entry name" value="HD PHOSPHOHYDROLASE FAMILY PROTEIN-RELATED"/>
    <property type="match status" value="1"/>
</dbReference>
<proteinExistence type="predicted"/>
<evidence type="ECO:0000313" key="2">
    <source>
        <dbReference type="Proteomes" id="UP000295367"/>
    </source>
</evidence>
<keyword evidence="1" id="KW-0378">Hydrolase</keyword>
<dbReference type="SUPFAM" id="SSF109604">
    <property type="entry name" value="HD-domain/PDEase-like"/>
    <property type="match status" value="1"/>
</dbReference>
<dbReference type="EMBL" id="SMCO01000005">
    <property type="protein sequence ID" value="TCV87460.1"/>
    <property type="molecule type" value="Genomic_DNA"/>
</dbReference>
<dbReference type="OrthoDB" id="9808993at2"/>
<dbReference type="GO" id="GO:0016787">
    <property type="term" value="F:hydrolase activity"/>
    <property type="evidence" value="ECO:0007669"/>
    <property type="project" value="UniProtKB-KW"/>
</dbReference>
<organism evidence="1 2">
    <name type="scientific">Sulfurirhabdus autotrophica</name>
    <dbReference type="NCBI Taxonomy" id="1706046"/>
    <lineage>
        <taxon>Bacteria</taxon>
        <taxon>Pseudomonadati</taxon>
        <taxon>Pseudomonadota</taxon>
        <taxon>Betaproteobacteria</taxon>
        <taxon>Nitrosomonadales</taxon>
        <taxon>Sulfuricellaceae</taxon>
        <taxon>Sulfurirhabdus</taxon>
    </lineage>
</organism>
<sequence>MVDLNLSWQRVREGLGLASDGLHTYEKLVSRYSEPHRKYHTLQHLAECKAWFQVVSKFAQHPDEVEAALWFHDAIYELKQHDNEERCTSWARTVLLEAGAATSSACRVENLILATKHTTLPALPDEQLLVDIDLSILGASEPRFAEYQRQIREEYSFVPEAVFREKRRSILRSFVDRRRIYSTDYFHDALEERARANLQRAISEAE</sequence>
<dbReference type="Proteomes" id="UP000295367">
    <property type="component" value="Unassembled WGS sequence"/>
</dbReference>
<dbReference type="AlphaFoldDB" id="A0A4R3Y6M1"/>
<dbReference type="InterPro" id="IPR009218">
    <property type="entry name" value="HD_phosphohydro"/>
</dbReference>
<name>A0A4R3Y6M1_9PROT</name>
<comment type="caution">
    <text evidence="1">The sequence shown here is derived from an EMBL/GenBank/DDBJ whole genome shotgun (WGS) entry which is preliminary data.</text>
</comment>
<gene>
    <name evidence="1" type="ORF">EDC63_105129</name>
</gene>
<accession>A0A4R3Y6M1</accession>
<dbReference type="PIRSF" id="PIRSF035170">
    <property type="entry name" value="HD_phosphohydro"/>
    <property type="match status" value="1"/>
</dbReference>
<keyword evidence="2" id="KW-1185">Reference proteome</keyword>
<reference evidence="1 2" key="1">
    <citation type="submission" date="2019-03" db="EMBL/GenBank/DDBJ databases">
        <title>Genomic Encyclopedia of Type Strains, Phase IV (KMG-IV): sequencing the most valuable type-strain genomes for metagenomic binning, comparative biology and taxonomic classification.</title>
        <authorList>
            <person name="Goeker M."/>
        </authorList>
    </citation>
    <scope>NUCLEOTIDE SEQUENCE [LARGE SCALE GENOMIC DNA]</scope>
    <source>
        <strain evidence="1 2">DSM 100309</strain>
    </source>
</reference>
<dbReference type="RefSeq" id="WP_124945559.1">
    <property type="nucleotide sequence ID" value="NZ_BHVT01000017.1"/>
</dbReference>